<evidence type="ECO:0000313" key="3">
    <source>
        <dbReference type="Proteomes" id="UP000838412"/>
    </source>
</evidence>
<dbReference type="AlphaFoldDB" id="A0A8J9YJR7"/>
<evidence type="ECO:0000256" key="1">
    <source>
        <dbReference type="SAM" id="MobiDB-lite"/>
    </source>
</evidence>
<sequence>MRLIAVFESFFEFREILPQRKNMLPLGRCLIGRFCPSLASASKRSLATGQVFSSSVPSCGENCASLKDRQVSAHSAPLVNAVNRRHKWMDVNGHPNSILPFIRNAEVSHLAVWEDACTVDTMKAHLTTLSAAARLPCATAVQPETLQDSLLDGHPSTRGGRSVAVEQDDGPTQGQDTDESVSMEVINEKPNITIKEQQEAVVQVLGSVIDHTYYGEGTPWSREDENRLLLNHVADLSVSERKLREKARAIFEKHGYLKAVWTRRAETVVKKLYRVRKSRRIIFRHLRAMDSWDRRGACELEREKRLTLITLRLEHEADVMEEKEKQRLKNFRSFLRSLGEMLSVWYAGG</sequence>
<dbReference type="EMBL" id="OV696686">
    <property type="protein sequence ID" value="CAH1232890.1"/>
    <property type="molecule type" value="Genomic_DNA"/>
</dbReference>
<gene>
    <name evidence="2" type="primary">Hypp524</name>
    <name evidence="2" type="ORF">BLAG_LOCUS1825</name>
</gene>
<proteinExistence type="predicted"/>
<protein>
    <submittedName>
        <fullName evidence="2">Hypp524 protein</fullName>
    </submittedName>
</protein>
<name>A0A8J9YJR7_BRALA</name>
<evidence type="ECO:0000313" key="2">
    <source>
        <dbReference type="EMBL" id="CAH1232890.1"/>
    </source>
</evidence>
<dbReference type="Proteomes" id="UP000838412">
    <property type="component" value="Chromosome 1"/>
</dbReference>
<dbReference type="OrthoDB" id="10111199at2759"/>
<accession>A0A8J9YJR7</accession>
<reference evidence="2" key="1">
    <citation type="submission" date="2022-01" db="EMBL/GenBank/DDBJ databases">
        <authorList>
            <person name="Braso-Vives M."/>
        </authorList>
    </citation>
    <scope>NUCLEOTIDE SEQUENCE</scope>
</reference>
<organism evidence="2 3">
    <name type="scientific">Branchiostoma lanceolatum</name>
    <name type="common">Common lancelet</name>
    <name type="synonym">Amphioxus lanceolatum</name>
    <dbReference type="NCBI Taxonomy" id="7740"/>
    <lineage>
        <taxon>Eukaryota</taxon>
        <taxon>Metazoa</taxon>
        <taxon>Chordata</taxon>
        <taxon>Cephalochordata</taxon>
        <taxon>Leptocardii</taxon>
        <taxon>Amphioxiformes</taxon>
        <taxon>Branchiostomatidae</taxon>
        <taxon>Branchiostoma</taxon>
    </lineage>
</organism>
<feature type="region of interest" description="Disordered" evidence="1">
    <location>
        <begin position="146"/>
        <end position="180"/>
    </location>
</feature>
<keyword evidence="3" id="KW-1185">Reference proteome</keyword>